<dbReference type="PANTHER" id="PTHR38031">
    <property type="entry name" value="SULFUR CARRIER PROTEIN SLR0821-RELATED"/>
    <property type="match status" value="1"/>
</dbReference>
<dbReference type="InterPro" id="IPR003749">
    <property type="entry name" value="ThiS/MoaD-like"/>
</dbReference>
<sequence>MTRVGTSGYKINHVEPERVQLECVFFGPFRDVTGEKTVIHETDAETVGELLVELERAYPALEGDLVDEDGAELAGKTVVTKNKRNVTHIDGLETALESTDVIRLVPSVYGG</sequence>
<dbReference type="PANTHER" id="PTHR38031:SF1">
    <property type="entry name" value="SULFUR CARRIER PROTEIN CYSO"/>
    <property type="match status" value="1"/>
</dbReference>
<dbReference type="NCBIfam" id="TIGR01687">
    <property type="entry name" value="moaD_arch"/>
    <property type="match status" value="1"/>
</dbReference>
<dbReference type="Proteomes" id="UP000011690">
    <property type="component" value="Unassembled WGS sequence"/>
</dbReference>
<comment type="caution">
    <text evidence="1">The sequence shown here is derived from an EMBL/GenBank/DDBJ whole genome shotgun (WGS) entry which is preliminary data.</text>
</comment>
<dbReference type="EMBL" id="AOHY01000016">
    <property type="protein sequence ID" value="ELY49820.1"/>
    <property type="molecule type" value="Genomic_DNA"/>
</dbReference>
<dbReference type="NCBIfam" id="NF041918">
    <property type="entry name" value="SAMP1"/>
    <property type="match status" value="1"/>
</dbReference>
<dbReference type="InterPro" id="IPR010038">
    <property type="entry name" value="MoaD_arc-typ"/>
</dbReference>
<dbReference type="InterPro" id="IPR052045">
    <property type="entry name" value="Sulfur_Carrier/Prot_Modifier"/>
</dbReference>
<keyword evidence="2" id="KW-1185">Reference proteome</keyword>
<evidence type="ECO:0000313" key="2">
    <source>
        <dbReference type="Proteomes" id="UP000011690"/>
    </source>
</evidence>
<name>L9WK00_9EURY</name>
<dbReference type="Gene3D" id="3.10.20.30">
    <property type="match status" value="1"/>
</dbReference>
<dbReference type="SUPFAM" id="SSF54285">
    <property type="entry name" value="MoaD/ThiS"/>
    <property type="match status" value="1"/>
</dbReference>
<proteinExistence type="predicted"/>
<organism evidence="1 2">
    <name type="scientific">Natronorubrum bangense JCM 10635</name>
    <dbReference type="NCBI Taxonomy" id="1227500"/>
    <lineage>
        <taxon>Archaea</taxon>
        <taxon>Methanobacteriati</taxon>
        <taxon>Methanobacteriota</taxon>
        <taxon>Stenosarchaea group</taxon>
        <taxon>Halobacteria</taxon>
        <taxon>Halobacteriales</taxon>
        <taxon>Natrialbaceae</taxon>
        <taxon>Natronorubrum</taxon>
    </lineage>
</organism>
<gene>
    <name evidence="1" type="ORF">C494_07405</name>
</gene>
<reference evidence="1 2" key="1">
    <citation type="journal article" date="2014" name="PLoS Genet.">
        <title>Phylogenetically driven sequencing of extremely halophilic archaea reveals strategies for static and dynamic osmo-response.</title>
        <authorList>
            <person name="Becker E.A."/>
            <person name="Seitzer P.M."/>
            <person name="Tritt A."/>
            <person name="Larsen D."/>
            <person name="Krusor M."/>
            <person name="Yao A.I."/>
            <person name="Wu D."/>
            <person name="Madern D."/>
            <person name="Eisen J.A."/>
            <person name="Darling A.E."/>
            <person name="Facciotti M.T."/>
        </authorList>
    </citation>
    <scope>NUCLEOTIDE SEQUENCE [LARGE SCALE GENOMIC DNA]</scope>
    <source>
        <strain evidence="1 2">JCM 10635</strain>
    </source>
</reference>
<dbReference type="Pfam" id="PF02597">
    <property type="entry name" value="ThiS"/>
    <property type="match status" value="1"/>
</dbReference>
<dbReference type="eggNOG" id="arCOG00536">
    <property type="taxonomic scope" value="Archaea"/>
</dbReference>
<dbReference type="InterPro" id="IPR016155">
    <property type="entry name" value="Mopterin_synth/thiamin_S_b"/>
</dbReference>
<dbReference type="InterPro" id="IPR054834">
    <property type="entry name" value="SAMP1_3"/>
</dbReference>
<evidence type="ECO:0000313" key="1">
    <source>
        <dbReference type="EMBL" id="ELY49820.1"/>
    </source>
</evidence>
<dbReference type="InterPro" id="IPR012675">
    <property type="entry name" value="Beta-grasp_dom_sf"/>
</dbReference>
<dbReference type="STRING" id="1227500.C494_07405"/>
<protein>
    <submittedName>
        <fullName evidence="1">Sulfur carrier protein ThiS</fullName>
    </submittedName>
</protein>
<accession>L9WK00</accession>
<dbReference type="AlphaFoldDB" id="L9WK00"/>
<dbReference type="PATRIC" id="fig|1227500.6.peg.1496"/>